<feature type="domain" description="NAC" evidence="6">
    <location>
        <begin position="10"/>
        <end position="166"/>
    </location>
</feature>
<sequence length="273" mass="31023">MMEEQALQQLPPGFRFHPTDEELVIHYLKKKVSCSPLPASIITEIDLYKYDPWELPAKASYGEQEWYFFSPRNRKYPNGDRPNRSAGSGYWKATGTDKPIVIMSGTASLQNVGVKKSLVFYRGSPLKSLKTNWIMHEYRLAETMSTRKRKGSLRLDDWVLCRIYKKVSHSSRVVSSPEPEVSSPSATDLQHTQLNLALPKFGSFSNLLKGEGHFMDNLVNQHTSDANWGLPNVEEPVVEQMCQLPLTDNWTWNSEPSSWSLPTGNVWSSLDNG</sequence>
<keyword evidence="5" id="KW-0539">Nucleus</keyword>
<reference evidence="7" key="1">
    <citation type="submission" date="2019-01" db="EMBL/GenBank/DDBJ databases">
        <authorList>
            <person name="Ran J."/>
        </authorList>
    </citation>
    <scope>NUCLEOTIDE SEQUENCE</scope>
</reference>
<proteinExistence type="evidence at transcript level"/>
<accession>A0A482ER90</accession>
<organism evidence="7">
    <name type="scientific">Pinus massoniana</name>
    <name type="common">Chinese red pine</name>
    <dbReference type="NCBI Taxonomy" id="88730"/>
    <lineage>
        <taxon>Eukaryota</taxon>
        <taxon>Viridiplantae</taxon>
        <taxon>Streptophyta</taxon>
        <taxon>Embryophyta</taxon>
        <taxon>Tracheophyta</taxon>
        <taxon>Spermatophyta</taxon>
        <taxon>Pinopsida</taxon>
        <taxon>Pinidae</taxon>
        <taxon>Conifers I</taxon>
        <taxon>Pinales</taxon>
        <taxon>Pinaceae</taxon>
        <taxon>Pinus</taxon>
        <taxon>Pinus subgen. Pinus</taxon>
    </lineage>
</organism>
<dbReference type="PROSITE" id="PS51005">
    <property type="entry name" value="NAC"/>
    <property type="match status" value="1"/>
</dbReference>
<keyword evidence="3" id="KW-0238">DNA-binding</keyword>
<dbReference type="AlphaFoldDB" id="A0A482ER90"/>
<evidence type="ECO:0000313" key="7">
    <source>
        <dbReference type="EMBL" id="QBM78856.1"/>
    </source>
</evidence>
<comment type="subcellular location">
    <subcellularLocation>
        <location evidence="1">Nucleus</location>
    </subcellularLocation>
</comment>
<evidence type="ECO:0000259" key="6">
    <source>
        <dbReference type="PROSITE" id="PS51005"/>
    </source>
</evidence>
<protein>
    <submittedName>
        <fullName evidence="7">NAC5 domain protein</fullName>
    </submittedName>
</protein>
<evidence type="ECO:0000256" key="1">
    <source>
        <dbReference type="ARBA" id="ARBA00004123"/>
    </source>
</evidence>
<dbReference type="GO" id="GO:0003677">
    <property type="term" value="F:DNA binding"/>
    <property type="evidence" value="ECO:0007669"/>
    <property type="project" value="UniProtKB-KW"/>
</dbReference>
<dbReference type="InterPro" id="IPR003441">
    <property type="entry name" value="NAC-dom"/>
</dbReference>
<evidence type="ECO:0000256" key="3">
    <source>
        <dbReference type="ARBA" id="ARBA00023125"/>
    </source>
</evidence>
<dbReference type="FunFam" id="2.170.150.80:FF:000008">
    <property type="entry name" value="NAC domain-containing protein 72-like"/>
    <property type="match status" value="1"/>
</dbReference>
<dbReference type="PANTHER" id="PTHR31719">
    <property type="entry name" value="NAC TRANSCRIPTION FACTOR 56"/>
    <property type="match status" value="1"/>
</dbReference>
<dbReference type="PANTHER" id="PTHR31719:SF43">
    <property type="entry name" value="NAC TRANSCRIPTION FACTOR 56"/>
    <property type="match status" value="1"/>
</dbReference>
<evidence type="ECO:0000256" key="2">
    <source>
        <dbReference type="ARBA" id="ARBA00023015"/>
    </source>
</evidence>
<evidence type="ECO:0000256" key="5">
    <source>
        <dbReference type="ARBA" id="ARBA00023242"/>
    </source>
</evidence>
<dbReference type="GO" id="GO:0005634">
    <property type="term" value="C:nucleus"/>
    <property type="evidence" value="ECO:0007669"/>
    <property type="project" value="UniProtKB-SubCell"/>
</dbReference>
<evidence type="ECO:0000256" key="4">
    <source>
        <dbReference type="ARBA" id="ARBA00023163"/>
    </source>
</evidence>
<dbReference type="GO" id="GO:0006355">
    <property type="term" value="P:regulation of DNA-templated transcription"/>
    <property type="evidence" value="ECO:0007669"/>
    <property type="project" value="InterPro"/>
</dbReference>
<name>A0A482ER90_PINMS</name>
<keyword evidence="2" id="KW-0805">Transcription regulation</keyword>
<dbReference type="Pfam" id="PF02365">
    <property type="entry name" value="NAM"/>
    <property type="match status" value="1"/>
</dbReference>
<dbReference type="Gene3D" id="2.170.150.80">
    <property type="entry name" value="NAC domain"/>
    <property type="match status" value="1"/>
</dbReference>
<keyword evidence="4" id="KW-0804">Transcription</keyword>
<dbReference type="SUPFAM" id="SSF101941">
    <property type="entry name" value="NAC domain"/>
    <property type="match status" value="1"/>
</dbReference>
<dbReference type="EMBL" id="MK370737">
    <property type="protein sequence ID" value="QBM78856.1"/>
    <property type="molecule type" value="mRNA"/>
</dbReference>
<dbReference type="InterPro" id="IPR036093">
    <property type="entry name" value="NAC_dom_sf"/>
</dbReference>